<dbReference type="GO" id="GO:0006936">
    <property type="term" value="P:muscle contraction"/>
    <property type="evidence" value="ECO:0007669"/>
    <property type="project" value="InterPro"/>
</dbReference>
<dbReference type="EMBL" id="NBAG03000017">
    <property type="protein sequence ID" value="PNI99587.1"/>
    <property type="molecule type" value="Genomic_DNA"/>
</dbReference>
<accession>A0A2J8QTK3</accession>
<comment type="caution">
    <text evidence="2">The sequence shown here is derived from an EMBL/GenBank/DDBJ whole genome shotgun (WGS) entry which is preliminary data.</text>
</comment>
<feature type="compositionally biased region" description="Basic and acidic residues" evidence="1">
    <location>
        <begin position="167"/>
        <end position="182"/>
    </location>
</feature>
<evidence type="ECO:0000313" key="3">
    <source>
        <dbReference type="Proteomes" id="UP000236370"/>
    </source>
</evidence>
<gene>
    <name evidence="2" type="ORF">CK820_G0013870</name>
</gene>
<dbReference type="AlphaFoldDB" id="A0A2J8QTK3"/>
<dbReference type="Pfam" id="PF02029">
    <property type="entry name" value="Caldesmon"/>
    <property type="match status" value="1"/>
</dbReference>
<dbReference type="Proteomes" id="UP000236370">
    <property type="component" value="Unassembled WGS sequence"/>
</dbReference>
<proteinExistence type="predicted"/>
<feature type="region of interest" description="Disordered" evidence="1">
    <location>
        <begin position="103"/>
        <end position="405"/>
    </location>
</feature>
<dbReference type="PRINTS" id="PR01076">
    <property type="entry name" value="CALDESMON"/>
</dbReference>
<reference evidence="2 3" key="1">
    <citation type="submission" date="2017-12" db="EMBL/GenBank/DDBJ databases">
        <title>High-resolution comparative analysis of great ape genomes.</title>
        <authorList>
            <person name="Pollen A."/>
            <person name="Hastie A."/>
            <person name="Hormozdiari F."/>
            <person name="Dougherty M."/>
            <person name="Liu R."/>
            <person name="Chaisson M."/>
            <person name="Hoppe E."/>
            <person name="Hill C."/>
            <person name="Pang A."/>
            <person name="Hillier L."/>
            <person name="Baker C."/>
            <person name="Armstrong J."/>
            <person name="Shendure J."/>
            <person name="Paten B."/>
            <person name="Wilson R."/>
            <person name="Chao H."/>
            <person name="Schneider V."/>
            <person name="Ventura M."/>
            <person name="Kronenberg Z."/>
            <person name="Murali S."/>
            <person name="Gordon D."/>
            <person name="Cantsilieris S."/>
            <person name="Munson K."/>
            <person name="Nelson B."/>
            <person name="Raja A."/>
            <person name="Underwood J."/>
            <person name="Diekhans M."/>
            <person name="Fiddes I."/>
            <person name="Haussler D."/>
            <person name="Eichler E."/>
        </authorList>
    </citation>
    <scope>NUCLEOTIDE SEQUENCE [LARGE SCALE GENOMIC DNA]</scope>
    <source>
        <strain evidence="2">Yerkes chimp pedigree #C0471</strain>
    </source>
</reference>
<feature type="region of interest" description="Disordered" evidence="1">
    <location>
        <begin position="451"/>
        <end position="471"/>
    </location>
</feature>
<dbReference type="GO" id="GO:0003779">
    <property type="term" value="F:actin binding"/>
    <property type="evidence" value="ECO:0007669"/>
    <property type="project" value="InterPro"/>
</dbReference>
<feature type="compositionally biased region" description="Basic and acidic residues" evidence="1">
    <location>
        <begin position="41"/>
        <end position="50"/>
    </location>
</feature>
<dbReference type="InterPro" id="IPR006017">
    <property type="entry name" value="Caldesmon"/>
</dbReference>
<feature type="compositionally biased region" description="Polar residues" evidence="1">
    <location>
        <begin position="54"/>
        <end position="68"/>
    </location>
</feature>
<feature type="compositionally biased region" description="Basic and acidic residues" evidence="1">
    <location>
        <begin position="297"/>
        <end position="323"/>
    </location>
</feature>
<organism evidence="2 3">
    <name type="scientific">Pan troglodytes</name>
    <name type="common">Chimpanzee</name>
    <dbReference type="NCBI Taxonomy" id="9598"/>
    <lineage>
        <taxon>Eukaryota</taxon>
        <taxon>Metazoa</taxon>
        <taxon>Chordata</taxon>
        <taxon>Craniata</taxon>
        <taxon>Vertebrata</taxon>
        <taxon>Euteleostomi</taxon>
        <taxon>Mammalia</taxon>
        <taxon>Eutheria</taxon>
        <taxon>Euarchontoglires</taxon>
        <taxon>Primates</taxon>
        <taxon>Haplorrhini</taxon>
        <taxon>Catarrhini</taxon>
        <taxon>Hominidae</taxon>
        <taxon>Pan</taxon>
    </lineage>
</organism>
<dbReference type="GO" id="GO:0017022">
    <property type="term" value="F:myosin binding"/>
    <property type="evidence" value="ECO:0007669"/>
    <property type="project" value="InterPro"/>
</dbReference>
<name>A0A2J8QTK3_PANTR</name>
<dbReference type="PANTHER" id="PTHR18949:SF0">
    <property type="entry name" value="CALDESMON"/>
    <property type="match status" value="1"/>
</dbReference>
<feature type="compositionally biased region" description="Basic and acidic residues" evidence="1">
    <location>
        <begin position="331"/>
        <end position="398"/>
    </location>
</feature>
<feature type="region of interest" description="Disordered" evidence="1">
    <location>
        <begin position="1"/>
        <end position="88"/>
    </location>
</feature>
<feature type="compositionally biased region" description="Basic and acidic residues" evidence="1">
    <location>
        <begin position="202"/>
        <end position="254"/>
    </location>
</feature>
<dbReference type="PANTHER" id="PTHR18949">
    <property type="entry name" value="CALDESMON"/>
    <property type="match status" value="1"/>
</dbReference>
<feature type="region of interest" description="Disordered" evidence="1">
    <location>
        <begin position="514"/>
        <end position="558"/>
    </location>
</feature>
<feature type="compositionally biased region" description="Basic and acidic residues" evidence="1">
    <location>
        <begin position="530"/>
        <end position="549"/>
    </location>
</feature>
<feature type="compositionally biased region" description="Basic and acidic residues" evidence="1">
    <location>
        <begin position="103"/>
        <end position="116"/>
    </location>
</feature>
<dbReference type="GO" id="GO:0005516">
    <property type="term" value="F:calmodulin binding"/>
    <property type="evidence" value="ECO:0007669"/>
    <property type="project" value="InterPro"/>
</dbReference>
<feature type="compositionally biased region" description="Basic and acidic residues" evidence="1">
    <location>
        <begin position="140"/>
        <end position="156"/>
    </location>
</feature>
<evidence type="ECO:0000313" key="2">
    <source>
        <dbReference type="EMBL" id="PNI99587.1"/>
    </source>
</evidence>
<protein>
    <submittedName>
        <fullName evidence="2">CALD1 isoform 15</fullName>
    </submittedName>
</protein>
<sequence>MLGGSGSHGRRSLAALSQIAYQRNDDDEEEAARERRRRARQERLRQKQEEESLGQVTDQVEVNAQNSVPDEEAKTTTANTQVEGDDEAAFLERLARREERRQKRLQEALERQKEFDPTITDASLSLPSRRMQNDTAENETAEKEEKSESRQERYEIEETETVTKSYQKNDWRDAEENKKEDKEKEEEEEEKPKRGSIGENQGEEKGTKVQAKREKLQEDKPTFKKEEIKDEKIKKDKEPKEEVKNFMDRKKGFTEVKSQNGEFMTHKLKHTENTFSRPGGRASVDTKEAEGAPQVEAGKRLEELRRRRGETESEEFEKLKQKQQEAALELEELKKKREERRKVLEEEEQRRKQEEADRKLREEEEKRRLKEEIERRRAEAAEKRQKMPEDGLSDDKKPFKCFTPKGSSLKIEERAEFLNKSVQKSSGVKSTHQAAVVSKIDSRLEQYTSAIEGTKSAKPTKPAASDLPVPAEGVRNIKSMWEKGNVFSSPTAAGTPNKETAGLKVGVSSRINEWLTKTPDGNKSPAPKPSDLRPGDVSSKRNLWEKQSVDKVTSPTKV</sequence>
<evidence type="ECO:0000256" key="1">
    <source>
        <dbReference type="SAM" id="MobiDB-lite"/>
    </source>
</evidence>
<dbReference type="InterPro" id="IPR006018">
    <property type="entry name" value="Caldesmon_LSP"/>
</dbReference>